<feature type="region of interest" description="Disordered" evidence="1">
    <location>
        <begin position="20"/>
        <end position="179"/>
    </location>
</feature>
<feature type="region of interest" description="Disordered" evidence="1">
    <location>
        <begin position="197"/>
        <end position="260"/>
    </location>
</feature>
<keyword evidence="3" id="KW-1185">Reference proteome</keyword>
<sequence>MVPQADRVVVPDLVFNELRFLQKPTEHQDEPARADSPPRGKRHERKRVQDEEISAYFNANNGAKSQSQLPQERVQHREESQDPKRNRDLEEAQPVRRSATQVESGGKAPLEPGRPTADARRQRDRSESAEPYPWSESPVNPPTQARSQPGQTIKKRQPRKDRSSLSHHSSRFELAREISRNPQTAVLGSVLNDNFRASKGRVDRSTSGQEKGIAPPRNEQRLHRPASITTARSRPQDTSQHRGTKQDELEQVADGLNLPRDFQTSDILEIRERQEHSDRTESFGQVDAVVHVESDKENASPGSSVDQLLDQAKQAIVRRSTAPQAQFRGARTSRESLVGREVGSEADVSGAIEHPPLRQAREHYERSTTNASCIGLRSVPNMSMGAFERGKALHPRDLDDSMPEAATFELALPFEDEMLDDGLLVDNMPCQDDYADLQNLGANEVVRRVFAVPETRLFEKQAEQMWRADEMYSEEWPAMEHARPSEASLQPQDETMEAMAGFWKPHRLY</sequence>
<feature type="compositionally biased region" description="Polar residues" evidence="1">
    <location>
        <begin position="227"/>
        <end position="238"/>
    </location>
</feature>
<evidence type="ECO:0000256" key="1">
    <source>
        <dbReference type="SAM" id="MobiDB-lite"/>
    </source>
</evidence>
<feature type="compositionally biased region" description="Basic and acidic residues" evidence="1">
    <location>
        <begin position="24"/>
        <end position="38"/>
    </location>
</feature>
<dbReference type="EMBL" id="MU001633">
    <property type="protein sequence ID" value="KAF2485361.1"/>
    <property type="molecule type" value="Genomic_DNA"/>
</dbReference>
<proteinExistence type="predicted"/>
<feature type="region of interest" description="Disordered" evidence="1">
    <location>
        <begin position="320"/>
        <end position="347"/>
    </location>
</feature>
<dbReference type="OrthoDB" id="2537141at2759"/>
<protein>
    <submittedName>
        <fullName evidence="2">Uncharacterized protein</fullName>
    </submittedName>
</protein>
<dbReference type="Proteomes" id="UP000799767">
    <property type="component" value="Unassembled WGS sequence"/>
</dbReference>
<dbReference type="GeneID" id="54470119"/>
<organism evidence="2 3">
    <name type="scientific">Neohortaea acidophila</name>
    <dbReference type="NCBI Taxonomy" id="245834"/>
    <lineage>
        <taxon>Eukaryota</taxon>
        <taxon>Fungi</taxon>
        <taxon>Dikarya</taxon>
        <taxon>Ascomycota</taxon>
        <taxon>Pezizomycotina</taxon>
        <taxon>Dothideomycetes</taxon>
        <taxon>Dothideomycetidae</taxon>
        <taxon>Mycosphaerellales</taxon>
        <taxon>Teratosphaeriaceae</taxon>
        <taxon>Neohortaea</taxon>
    </lineage>
</organism>
<accession>A0A6A6Q010</accession>
<dbReference type="AlphaFoldDB" id="A0A6A6Q010"/>
<name>A0A6A6Q010_9PEZI</name>
<gene>
    <name evidence="2" type="ORF">BDY17DRAFT_101591</name>
</gene>
<feature type="compositionally biased region" description="Basic and acidic residues" evidence="1">
    <location>
        <begin position="73"/>
        <end position="94"/>
    </location>
</feature>
<feature type="compositionally biased region" description="Polar residues" evidence="1">
    <location>
        <begin position="57"/>
        <end position="70"/>
    </location>
</feature>
<feature type="compositionally biased region" description="Polar residues" evidence="1">
    <location>
        <begin position="142"/>
        <end position="151"/>
    </location>
</feature>
<evidence type="ECO:0000313" key="2">
    <source>
        <dbReference type="EMBL" id="KAF2485361.1"/>
    </source>
</evidence>
<reference evidence="2" key="1">
    <citation type="journal article" date="2020" name="Stud. Mycol.">
        <title>101 Dothideomycetes genomes: a test case for predicting lifestyles and emergence of pathogens.</title>
        <authorList>
            <person name="Haridas S."/>
            <person name="Albert R."/>
            <person name="Binder M."/>
            <person name="Bloem J."/>
            <person name="Labutti K."/>
            <person name="Salamov A."/>
            <person name="Andreopoulos B."/>
            <person name="Baker S."/>
            <person name="Barry K."/>
            <person name="Bills G."/>
            <person name="Bluhm B."/>
            <person name="Cannon C."/>
            <person name="Castanera R."/>
            <person name="Culley D."/>
            <person name="Daum C."/>
            <person name="Ezra D."/>
            <person name="Gonzalez J."/>
            <person name="Henrissat B."/>
            <person name="Kuo A."/>
            <person name="Liang C."/>
            <person name="Lipzen A."/>
            <person name="Lutzoni F."/>
            <person name="Magnuson J."/>
            <person name="Mondo S."/>
            <person name="Nolan M."/>
            <person name="Ohm R."/>
            <person name="Pangilinan J."/>
            <person name="Park H.-J."/>
            <person name="Ramirez L."/>
            <person name="Alfaro M."/>
            <person name="Sun H."/>
            <person name="Tritt A."/>
            <person name="Yoshinaga Y."/>
            <person name="Zwiers L.-H."/>
            <person name="Turgeon B."/>
            <person name="Goodwin S."/>
            <person name="Spatafora J."/>
            <person name="Crous P."/>
            <person name="Grigoriev I."/>
        </authorList>
    </citation>
    <scope>NUCLEOTIDE SEQUENCE</scope>
    <source>
        <strain evidence="2">CBS 113389</strain>
    </source>
</reference>
<evidence type="ECO:0000313" key="3">
    <source>
        <dbReference type="Proteomes" id="UP000799767"/>
    </source>
</evidence>
<feature type="compositionally biased region" description="Basic and acidic residues" evidence="1">
    <location>
        <begin position="117"/>
        <end position="128"/>
    </location>
</feature>
<feature type="compositionally biased region" description="Basic and acidic residues" evidence="1">
    <location>
        <begin position="160"/>
        <end position="179"/>
    </location>
</feature>
<dbReference type="RefSeq" id="XP_033591930.1">
    <property type="nucleotide sequence ID" value="XM_033729117.1"/>
</dbReference>